<dbReference type="STRING" id="490188.SAMN04488068_2750"/>
<protein>
    <submittedName>
        <fullName evidence="1">Uncharacterized protein</fullName>
    </submittedName>
</protein>
<accession>A0A1M5QQI3</accession>
<organism evidence="1 2">
    <name type="scientific">Hydrocarboniphaga daqingensis</name>
    <dbReference type="NCBI Taxonomy" id="490188"/>
    <lineage>
        <taxon>Bacteria</taxon>
        <taxon>Pseudomonadati</taxon>
        <taxon>Pseudomonadota</taxon>
        <taxon>Gammaproteobacteria</taxon>
        <taxon>Nevskiales</taxon>
        <taxon>Nevskiaceae</taxon>
        <taxon>Hydrocarboniphaga</taxon>
    </lineage>
</organism>
<name>A0A1M5QQI3_9GAMM</name>
<proteinExistence type="predicted"/>
<reference evidence="1 2" key="1">
    <citation type="submission" date="2016-11" db="EMBL/GenBank/DDBJ databases">
        <authorList>
            <person name="Jaros S."/>
            <person name="Januszkiewicz K."/>
            <person name="Wedrychowicz H."/>
        </authorList>
    </citation>
    <scope>NUCLEOTIDE SEQUENCE [LARGE SCALE GENOMIC DNA]</scope>
    <source>
        <strain evidence="1 2">CGMCC 1.7049</strain>
    </source>
</reference>
<sequence>MSGLPYPNSKGKRRVIKSISGEKVAFHVEDEIVIPFGLGKLIYFQKMKWEADQRTEYRFTYYMSGHKPGRKGKWVFGQYSLMIPAKELSMLLAEAKARGWEGI</sequence>
<dbReference type="AlphaFoldDB" id="A0A1M5QQI3"/>
<evidence type="ECO:0000313" key="1">
    <source>
        <dbReference type="EMBL" id="SHH16000.1"/>
    </source>
</evidence>
<keyword evidence="2" id="KW-1185">Reference proteome</keyword>
<dbReference type="EMBL" id="FQWZ01000006">
    <property type="protein sequence ID" value="SHH16000.1"/>
    <property type="molecule type" value="Genomic_DNA"/>
</dbReference>
<dbReference type="RefSeq" id="WP_072898225.1">
    <property type="nucleotide sequence ID" value="NZ_FQWZ01000006.1"/>
</dbReference>
<evidence type="ECO:0000313" key="2">
    <source>
        <dbReference type="Proteomes" id="UP000199758"/>
    </source>
</evidence>
<gene>
    <name evidence="1" type="ORF">SAMN04488068_2750</name>
</gene>
<dbReference type="Proteomes" id="UP000199758">
    <property type="component" value="Unassembled WGS sequence"/>
</dbReference>